<name>A0A2S5REX8_9MOLU</name>
<comment type="caution">
    <text evidence="2">The sequence shown here is derived from an EMBL/GenBank/DDBJ whole genome shotgun (WGS) entry which is preliminary data.</text>
</comment>
<proteinExistence type="predicted"/>
<sequence>MKDYVTVKEFYEKLDQGWKVLDVRSPQELKYLNTFPNSINIPYPECVDRMAHYFPNKNEKLITLCNAGNRSGMTARAFRKHGYLNVYVLNGGMEALDL</sequence>
<dbReference type="PANTHER" id="PTHR43031:SF1">
    <property type="entry name" value="PYRIDINE NUCLEOTIDE-DISULPHIDE OXIDOREDUCTASE"/>
    <property type="match status" value="1"/>
</dbReference>
<dbReference type="EMBL" id="PHNE01000001">
    <property type="protein sequence ID" value="PPE05848.1"/>
    <property type="molecule type" value="Genomic_DNA"/>
</dbReference>
<dbReference type="SUPFAM" id="SSF52821">
    <property type="entry name" value="Rhodanese/Cell cycle control phosphatase"/>
    <property type="match status" value="1"/>
</dbReference>
<dbReference type="Gene3D" id="3.40.250.10">
    <property type="entry name" value="Rhodanese-like domain"/>
    <property type="match status" value="1"/>
</dbReference>
<organism evidence="2 3">
    <name type="scientific">Williamsoniiplasma lucivorax</name>
    <dbReference type="NCBI Taxonomy" id="209274"/>
    <lineage>
        <taxon>Bacteria</taxon>
        <taxon>Bacillati</taxon>
        <taxon>Mycoplasmatota</taxon>
        <taxon>Mollicutes</taxon>
        <taxon>Entomoplasmatales</taxon>
        <taxon>Williamsoniiplasma</taxon>
    </lineage>
</organism>
<dbReference type="PANTHER" id="PTHR43031">
    <property type="entry name" value="FAD-DEPENDENT OXIDOREDUCTASE"/>
    <property type="match status" value="1"/>
</dbReference>
<dbReference type="RefSeq" id="WP_028126777.1">
    <property type="nucleotide sequence ID" value="NZ_PHNE01000001.1"/>
</dbReference>
<dbReference type="Pfam" id="PF00581">
    <property type="entry name" value="Rhodanese"/>
    <property type="match status" value="1"/>
</dbReference>
<dbReference type="InterPro" id="IPR036873">
    <property type="entry name" value="Rhodanese-like_dom_sf"/>
</dbReference>
<dbReference type="GO" id="GO:0016740">
    <property type="term" value="F:transferase activity"/>
    <property type="evidence" value="ECO:0007669"/>
    <property type="project" value="UniProtKB-KW"/>
</dbReference>
<evidence type="ECO:0000313" key="2">
    <source>
        <dbReference type="EMBL" id="PPE05848.1"/>
    </source>
</evidence>
<keyword evidence="3" id="KW-1185">Reference proteome</keyword>
<dbReference type="InterPro" id="IPR001763">
    <property type="entry name" value="Rhodanese-like_dom"/>
</dbReference>
<dbReference type="STRING" id="1399797.GCA_000518285_01350"/>
<protein>
    <submittedName>
        <fullName evidence="2">Sulfurtransferase</fullName>
    </submittedName>
</protein>
<dbReference type="InterPro" id="IPR050229">
    <property type="entry name" value="GlpE_sulfurtransferase"/>
</dbReference>
<dbReference type="SMART" id="SM00450">
    <property type="entry name" value="RHOD"/>
    <property type="match status" value="1"/>
</dbReference>
<reference evidence="2 3" key="1">
    <citation type="submission" date="2017-11" db="EMBL/GenBank/DDBJ databases">
        <title>Genome sequence of Entomoplasma lucivorax PIPN-2 (ATCC 49196).</title>
        <authorList>
            <person name="Lo W.-S."/>
            <person name="Gasparich G.E."/>
            <person name="Kuo C.-H."/>
        </authorList>
    </citation>
    <scope>NUCLEOTIDE SEQUENCE [LARGE SCALE GENOMIC DNA]</scope>
    <source>
        <strain evidence="2 3">PIPN-2</strain>
    </source>
</reference>
<dbReference type="AlphaFoldDB" id="A0A2S5REX8"/>
<accession>A0A2S5REX8</accession>
<gene>
    <name evidence="2" type="ORF">ELUCI_v1c01360</name>
</gene>
<feature type="domain" description="Rhodanese" evidence="1">
    <location>
        <begin position="14"/>
        <end position="98"/>
    </location>
</feature>
<keyword evidence="2" id="KW-0808">Transferase</keyword>
<evidence type="ECO:0000259" key="1">
    <source>
        <dbReference type="PROSITE" id="PS50206"/>
    </source>
</evidence>
<dbReference type="PROSITE" id="PS50206">
    <property type="entry name" value="RHODANESE_3"/>
    <property type="match status" value="1"/>
</dbReference>
<dbReference type="CDD" id="cd00158">
    <property type="entry name" value="RHOD"/>
    <property type="match status" value="1"/>
</dbReference>
<evidence type="ECO:0000313" key="3">
    <source>
        <dbReference type="Proteomes" id="UP000237865"/>
    </source>
</evidence>
<dbReference type="Proteomes" id="UP000237865">
    <property type="component" value="Unassembled WGS sequence"/>
</dbReference>